<accession>A0ABP1S4J8</accession>
<comment type="caution">
    <text evidence="4">The sequence shown here is derived from an EMBL/GenBank/DDBJ whole genome shotgun (WGS) entry which is preliminary data.</text>
</comment>
<dbReference type="PANTHER" id="PTHR13527">
    <property type="entry name" value="SAYSVFN DOMAIN-CONTAINING PROTEIN 1"/>
    <property type="match status" value="1"/>
</dbReference>
<evidence type="ECO:0000313" key="4">
    <source>
        <dbReference type="EMBL" id="CAL8143158.1"/>
    </source>
</evidence>
<keyword evidence="2" id="KW-0472">Membrane</keyword>
<evidence type="ECO:0000313" key="5">
    <source>
        <dbReference type="Proteomes" id="UP001642540"/>
    </source>
</evidence>
<feature type="domain" description="SAYSvFN" evidence="3">
    <location>
        <begin position="97"/>
        <end position="166"/>
    </location>
</feature>
<evidence type="ECO:0000256" key="1">
    <source>
        <dbReference type="SAM" id="MobiDB-lite"/>
    </source>
</evidence>
<dbReference type="InterPro" id="IPR039159">
    <property type="entry name" value="SAYSD1"/>
</dbReference>
<sequence length="171" mass="19756">MESELQKFRRRKQLEETKEEIKSKLRNTANTWVQSLCDALLPNWNDEDVGDDEGEPLENGGDVDPSVASQQGEISNNESASDPSKKRLMYIVQFLRFLAWLLVFVGFVKIGFGAVYFAISLLIFIYWNTRKSRRRRKGEVSAYSVFNKDCQAIDGTLKAEHLEKQLLYRNI</sequence>
<evidence type="ECO:0000259" key="3">
    <source>
        <dbReference type="Pfam" id="PF10260"/>
    </source>
</evidence>
<feature type="compositionally biased region" description="Polar residues" evidence="1">
    <location>
        <begin position="67"/>
        <end position="81"/>
    </location>
</feature>
<dbReference type="InterPro" id="IPR019387">
    <property type="entry name" value="SAYSvFN_dom"/>
</dbReference>
<dbReference type="EMBL" id="CAXLJM020000151">
    <property type="protein sequence ID" value="CAL8143158.1"/>
    <property type="molecule type" value="Genomic_DNA"/>
</dbReference>
<feature type="transmembrane region" description="Helical" evidence="2">
    <location>
        <begin position="110"/>
        <end position="127"/>
    </location>
</feature>
<name>A0ABP1S4J8_9HEXA</name>
<keyword evidence="5" id="KW-1185">Reference proteome</keyword>
<reference evidence="4 5" key="1">
    <citation type="submission" date="2024-08" db="EMBL/GenBank/DDBJ databases">
        <authorList>
            <person name="Cucini C."/>
            <person name="Frati F."/>
        </authorList>
    </citation>
    <scope>NUCLEOTIDE SEQUENCE [LARGE SCALE GENOMIC DNA]</scope>
</reference>
<dbReference type="Proteomes" id="UP001642540">
    <property type="component" value="Unassembled WGS sequence"/>
</dbReference>
<feature type="compositionally biased region" description="Acidic residues" evidence="1">
    <location>
        <begin position="45"/>
        <end position="56"/>
    </location>
</feature>
<keyword evidence="2" id="KW-1133">Transmembrane helix</keyword>
<organism evidence="4 5">
    <name type="scientific">Orchesella dallaii</name>
    <dbReference type="NCBI Taxonomy" id="48710"/>
    <lineage>
        <taxon>Eukaryota</taxon>
        <taxon>Metazoa</taxon>
        <taxon>Ecdysozoa</taxon>
        <taxon>Arthropoda</taxon>
        <taxon>Hexapoda</taxon>
        <taxon>Collembola</taxon>
        <taxon>Entomobryomorpha</taxon>
        <taxon>Entomobryoidea</taxon>
        <taxon>Orchesellidae</taxon>
        <taxon>Orchesellinae</taxon>
        <taxon>Orchesella</taxon>
    </lineage>
</organism>
<gene>
    <name evidence="4" type="ORF">ODALV1_LOCUS29306</name>
</gene>
<protein>
    <recommendedName>
        <fullName evidence="3">SAYSvFN domain-containing protein</fullName>
    </recommendedName>
</protein>
<proteinExistence type="predicted"/>
<dbReference type="PANTHER" id="PTHR13527:SF0">
    <property type="entry name" value="SAYSVFN DOMAIN-CONTAINING PROTEIN 1"/>
    <property type="match status" value="1"/>
</dbReference>
<dbReference type="Pfam" id="PF10260">
    <property type="entry name" value="SAYSvFN"/>
    <property type="match status" value="1"/>
</dbReference>
<evidence type="ECO:0000256" key="2">
    <source>
        <dbReference type="SAM" id="Phobius"/>
    </source>
</evidence>
<keyword evidence="2" id="KW-0812">Transmembrane</keyword>
<feature type="region of interest" description="Disordered" evidence="1">
    <location>
        <begin position="42"/>
        <end position="81"/>
    </location>
</feature>